<accession>A0A9D1KNJ5</accession>
<dbReference type="InterPro" id="IPR004007">
    <property type="entry name" value="DhaL_dom"/>
</dbReference>
<organism evidence="3 4">
    <name type="scientific">Candidatus Ornithomonoglobus intestinigallinarum</name>
    <dbReference type="NCBI Taxonomy" id="2840894"/>
    <lineage>
        <taxon>Bacteria</taxon>
        <taxon>Bacillati</taxon>
        <taxon>Bacillota</taxon>
        <taxon>Clostridia</taxon>
        <taxon>Candidatus Ornithomonoglobus</taxon>
    </lineage>
</organism>
<feature type="compositionally biased region" description="Basic and acidic residues" evidence="1">
    <location>
        <begin position="213"/>
        <end position="227"/>
    </location>
</feature>
<dbReference type="Gene3D" id="1.25.40.340">
    <property type="match status" value="1"/>
</dbReference>
<dbReference type="PANTHER" id="PTHR33434:SF4">
    <property type="entry name" value="PHOSPHATASE PROTEIN"/>
    <property type="match status" value="1"/>
</dbReference>
<dbReference type="Pfam" id="PF02734">
    <property type="entry name" value="Dak2"/>
    <property type="match status" value="1"/>
</dbReference>
<feature type="region of interest" description="Disordered" evidence="1">
    <location>
        <begin position="213"/>
        <end position="235"/>
    </location>
</feature>
<dbReference type="GO" id="GO:0006071">
    <property type="term" value="P:glycerol metabolic process"/>
    <property type="evidence" value="ECO:0007669"/>
    <property type="project" value="InterPro"/>
</dbReference>
<dbReference type="AlphaFoldDB" id="A0A9D1KNJ5"/>
<comment type="caution">
    <text evidence="3">The sequence shown here is derived from an EMBL/GenBank/DDBJ whole genome shotgun (WGS) entry which is preliminary data.</text>
</comment>
<dbReference type="InterPro" id="IPR048394">
    <property type="entry name" value="FakA-like_M"/>
</dbReference>
<protein>
    <submittedName>
        <fullName evidence="3">DAK2 domain-containing protein</fullName>
    </submittedName>
</protein>
<feature type="non-terminal residue" evidence="3">
    <location>
        <position position="333"/>
    </location>
</feature>
<dbReference type="InterPro" id="IPR036117">
    <property type="entry name" value="DhaL_dom_sf"/>
</dbReference>
<reference evidence="3" key="2">
    <citation type="journal article" date="2021" name="PeerJ">
        <title>Extensive microbial diversity within the chicken gut microbiome revealed by metagenomics and culture.</title>
        <authorList>
            <person name="Gilroy R."/>
            <person name="Ravi A."/>
            <person name="Getino M."/>
            <person name="Pursley I."/>
            <person name="Horton D.L."/>
            <person name="Alikhan N.F."/>
            <person name="Baker D."/>
            <person name="Gharbi K."/>
            <person name="Hall N."/>
            <person name="Watson M."/>
            <person name="Adriaenssens E.M."/>
            <person name="Foster-Nyarko E."/>
            <person name="Jarju S."/>
            <person name="Secka A."/>
            <person name="Antonio M."/>
            <person name="Oren A."/>
            <person name="Chaudhuri R.R."/>
            <person name="La Ragione R."/>
            <person name="Hildebrand F."/>
            <person name="Pallen M.J."/>
        </authorList>
    </citation>
    <scope>NUCLEOTIDE SEQUENCE</scope>
    <source>
        <strain evidence="3">CHK181-108</strain>
    </source>
</reference>
<evidence type="ECO:0000259" key="2">
    <source>
        <dbReference type="PROSITE" id="PS51480"/>
    </source>
</evidence>
<dbReference type="Proteomes" id="UP000824165">
    <property type="component" value="Unassembled WGS sequence"/>
</dbReference>
<evidence type="ECO:0000313" key="3">
    <source>
        <dbReference type="EMBL" id="HIT84588.1"/>
    </source>
</evidence>
<dbReference type="EMBL" id="DVLU01000013">
    <property type="protein sequence ID" value="HIT84588.1"/>
    <property type="molecule type" value="Genomic_DNA"/>
</dbReference>
<evidence type="ECO:0000313" key="4">
    <source>
        <dbReference type="Proteomes" id="UP000824165"/>
    </source>
</evidence>
<dbReference type="PANTHER" id="PTHR33434">
    <property type="entry name" value="DEGV DOMAIN-CONTAINING PROTEIN DR_1986-RELATED"/>
    <property type="match status" value="1"/>
</dbReference>
<dbReference type="InterPro" id="IPR050270">
    <property type="entry name" value="DegV_domain_contain"/>
</dbReference>
<dbReference type="SMART" id="SM01120">
    <property type="entry name" value="Dak2"/>
    <property type="match status" value="1"/>
</dbReference>
<name>A0A9D1KNJ5_9FIRM</name>
<dbReference type="SUPFAM" id="SSF101473">
    <property type="entry name" value="DhaL-like"/>
    <property type="match status" value="1"/>
</dbReference>
<reference evidence="3" key="1">
    <citation type="submission" date="2020-10" db="EMBL/GenBank/DDBJ databases">
        <authorList>
            <person name="Gilroy R."/>
        </authorList>
    </citation>
    <scope>NUCLEOTIDE SEQUENCE</scope>
    <source>
        <strain evidence="3">CHK181-108</strain>
    </source>
</reference>
<proteinExistence type="predicted"/>
<sequence>MTNTLDGKTFAQMIISGANNLYNNRDTVDDLNVFPVPDGDTGTNMSLTVTAMTKDLAEKQLTSLTKTADAMSFATLRGARGNSGVILSQFFRGIAKELKGEESCGAKDFARALTSGSNAAYKAVMKPTEGTILTVAREAANGAFLEATADGTLTEVLRAAVERGNKALARTPEQLPALKKAGVVDAGGQGWMFVLEGALYFLENGRCIERTDPVQPEQKPEKPEQQKQHAAQSASDTKDIKFGYCTEFIIEKKTAGESADALRNAISQKGDCMLVIDDDDIVKVHIHTNEPGYVLQQAIKLGELINIKIDNMKHQHRSLIEADGESAPEPEQA</sequence>
<dbReference type="PROSITE" id="PS51480">
    <property type="entry name" value="DHAL"/>
    <property type="match status" value="1"/>
</dbReference>
<feature type="domain" description="DhaL" evidence="2">
    <location>
        <begin position="8"/>
        <end position="200"/>
    </location>
</feature>
<dbReference type="Pfam" id="PF21645">
    <property type="entry name" value="FakA-like_M"/>
    <property type="match status" value="1"/>
</dbReference>
<evidence type="ECO:0000256" key="1">
    <source>
        <dbReference type="SAM" id="MobiDB-lite"/>
    </source>
</evidence>
<dbReference type="GO" id="GO:0004371">
    <property type="term" value="F:glycerone kinase activity"/>
    <property type="evidence" value="ECO:0007669"/>
    <property type="project" value="InterPro"/>
</dbReference>
<gene>
    <name evidence="3" type="ORF">IAA60_01650</name>
</gene>